<dbReference type="Pfam" id="PF10116">
    <property type="entry name" value="Host_attach"/>
    <property type="match status" value="1"/>
</dbReference>
<gene>
    <name evidence="2" type="ORF">OF122_14615</name>
</gene>
<accession>A0ABY6IKZ9</accession>
<dbReference type="Proteomes" id="UP001163882">
    <property type="component" value="Chromosome"/>
</dbReference>
<reference evidence="2" key="1">
    <citation type="submission" date="2022-10" db="EMBL/GenBank/DDBJ databases">
        <title>YIM 151497 complete genome.</title>
        <authorList>
            <person name="Chen X."/>
        </authorList>
    </citation>
    <scope>NUCLEOTIDE SEQUENCE</scope>
    <source>
        <strain evidence="2">YIM 151497</strain>
    </source>
</reference>
<keyword evidence="3" id="KW-1185">Reference proteome</keyword>
<sequence>MRASRRPIFPKDTLVLVCDGAKALFFENAGDEKAPNRKPLSVQVEPHPPARDMGRDRPTRVYDSHDGSRSGSDQTDRHAEAEVAFLSETARELDRIAEERKSTRIVIVAPPKALGVLRSTGKANRDRIVTELASDLVNHPTSEIERHIAALDRPA</sequence>
<dbReference type="InterPro" id="IPR019291">
    <property type="entry name" value="Host_attachment_protein"/>
</dbReference>
<evidence type="ECO:0000313" key="2">
    <source>
        <dbReference type="EMBL" id="UYQ71269.1"/>
    </source>
</evidence>
<evidence type="ECO:0000313" key="3">
    <source>
        <dbReference type="Proteomes" id="UP001163882"/>
    </source>
</evidence>
<protein>
    <submittedName>
        <fullName evidence="2">Host attachment family protein</fullName>
    </submittedName>
</protein>
<dbReference type="RefSeq" id="WP_264224924.1">
    <property type="nucleotide sequence ID" value="NZ_CP107716.1"/>
</dbReference>
<organism evidence="2 3">
    <name type="scientific">Pelagibacterium flavum</name>
    <dbReference type="NCBI Taxonomy" id="2984530"/>
    <lineage>
        <taxon>Bacteria</taxon>
        <taxon>Pseudomonadati</taxon>
        <taxon>Pseudomonadota</taxon>
        <taxon>Alphaproteobacteria</taxon>
        <taxon>Hyphomicrobiales</taxon>
        <taxon>Devosiaceae</taxon>
        <taxon>Pelagibacterium</taxon>
    </lineage>
</organism>
<evidence type="ECO:0000256" key="1">
    <source>
        <dbReference type="SAM" id="MobiDB-lite"/>
    </source>
</evidence>
<proteinExistence type="predicted"/>
<name>A0ABY6IKZ9_9HYPH</name>
<feature type="compositionally biased region" description="Basic and acidic residues" evidence="1">
    <location>
        <begin position="48"/>
        <end position="80"/>
    </location>
</feature>
<feature type="region of interest" description="Disordered" evidence="1">
    <location>
        <begin position="30"/>
        <end position="80"/>
    </location>
</feature>
<dbReference type="EMBL" id="CP107716">
    <property type="protein sequence ID" value="UYQ71269.1"/>
    <property type="molecule type" value="Genomic_DNA"/>
</dbReference>